<dbReference type="Proteomes" id="UP000675781">
    <property type="component" value="Unassembled WGS sequence"/>
</dbReference>
<organism evidence="6 7">
    <name type="scientific">Actinospica durhamensis</name>
    <dbReference type="NCBI Taxonomy" id="1508375"/>
    <lineage>
        <taxon>Bacteria</taxon>
        <taxon>Bacillati</taxon>
        <taxon>Actinomycetota</taxon>
        <taxon>Actinomycetes</taxon>
        <taxon>Catenulisporales</taxon>
        <taxon>Actinospicaceae</taxon>
        <taxon>Actinospica</taxon>
    </lineage>
</organism>
<dbReference type="PANTHER" id="PTHR34698">
    <property type="entry name" value="5-OXOPROLINASE SUBUNIT B"/>
    <property type="match status" value="1"/>
</dbReference>
<dbReference type="GO" id="GO:0016787">
    <property type="term" value="F:hydrolase activity"/>
    <property type="evidence" value="ECO:0007669"/>
    <property type="project" value="UniProtKB-KW"/>
</dbReference>
<evidence type="ECO:0000313" key="6">
    <source>
        <dbReference type="EMBL" id="MBR7838311.1"/>
    </source>
</evidence>
<dbReference type="AlphaFoldDB" id="A0A941EWM5"/>
<keyword evidence="2 6" id="KW-0378">Hydrolase</keyword>
<dbReference type="SUPFAM" id="SSF50891">
    <property type="entry name" value="Cyclophilin-like"/>
    <property type="match status" value="1"/>
</dbReference>
<dbReference type="SUPFAM" id="SSF160467">
    <property type="entry name" value="PH0987 N-terminal domain-like"/>
    <property type="match status" value="1"/>
</dbReference>
<evidence type="ECO:0000256" key="2">
    <source>
        <dbReference type="ARBA" id="ARBA00022801"/>
    </source>
</evidence>
<evidence type="ECO:0000256" key="1">
    <source>
        <dbReference type="ARBA" id="ARBA00022741"/>
    </source>
</evidence>
<evidence type="ECO:0000256" key="4">
    <source>
        <dbReference type="SAM" id="MobiDB-lite"/>
    </source>
</evidence>
<dbReference type="SMART" id="SM00796">
    <property type="entry name" value="AHS1"/>
    <property type="match status" value="1"/>
</dbReference>
<dbReference type="InterPro" id="IPR003833">
    <property type="entry name" value="CT_C_D"/>
</dbReference>
<protein>
    <submittedName>
        <fullName evidence="6">Allophanate hydrolase subunit 1</fullName>
    </submittedName>
</protein>
<dbReference type="Pfam" id="PF02682">
    <property type="entry name" value="CT_C_D"/>
    <property type="match status" value="1"/>
</dbReference>
<evidence type="ECO:0000259" key="5">
    <source>
        <dbReference type="SMART" id="SM00796"/>
    </source>
</evidence>
<dbReference type="GO" id="GO:0005524">
    <property type="term" value="F:ATP binding"/>
    <property type="evidence" value="ECO:0007669"/>
    <property type="project" value="UniProtKB-KW"/>
</dbReference>
<keyword evidence="7" id="KW-1185">Reference proteome</keyword>
<dbReference type="InterPro" id="IPR010016">
    <property type="entry name" value="PxpB"/>
</dbReference>
<feature type="region of interest" description="Disordered" evidence="4">
    <location>
        <begin position="215"/>
        <end position="234"/>
    </location>
</feature>
<feature type="compositionally biased region" description="Low complexity" evidence="4">
    <location>
        <begin position="217"/>
        <end position="234"/>
    </location>
</feature>
<keyword evidence="3" id="KW-0067">ATP-binding</keyword>
<keyword evidence="1" id="KW-0547">Nucleotide-binding</keyword>
<dbReference type="InterPro" id="IPR029000">
    <property type="entry name" value="Cyclophilin-like_dom_sf"/>
</dbReference>
<feature type="domain" description="Carboxyltransferase" evidence="5">
    <location>
        <begin position="1"/>
        <end position="205"/>
    </location>
</feature>
<accession>A0A941EWM5</accession>
<dbReference type="Gene3D" id="2.40.100.10">
    <property type="entry name" value="Cyclophilin-like"/>
    <property type="match status" value="1"/>
</dbReference>
<feature type="region of interest" description="Disordered" evidence="4">
    <location>
        <begin position="1"/>
        <end position="24"/>
    </location>
</feature>
<proteinExistence type="predicted"/>
<sequence>MGSRALLVELDPRPDGDGPADPEPAQLYRTLTRTPPAGALEYVPAARTVLVRFDPALTSAAALRDRIGQAVSAATDADVDGHSAVEAGSEAAILEIPVRYDGADLDEVARISGLSPDEVVARHCGGLYTVAFCGFAPGFGYLTGLDDALRLPRRAVPRTRVPAGSVAIADVYTSVYPHSSPGGWHLLGRTETAVWDVTRQPPALLEPGTRVRFVSQDASTTDATTNGTADGARG</sequence>
<dbReference type="EMBL" id="JAGSOG010000277">
    <property type="protein sequence ID" value="MBR7838311.1"/>
    <property type="molecule type" value="Genomic_DNA"/>
</dbReference>
<name>A0A941EWM5_9ACTN</name>
<gene>
    <name evidence="6" type="ORF">KDL01_33890</name>
</gene>
<dbReference type="Gene3D" id="3.30.1360.40">
    <property type="match status" value="1"/>
</dbReference>
<evidence type="ECO:0000313" key="7">
    <source>
        <dbReference type="Proteomes" id="UP000675781"/>
    </source>
</evidence>
<reference evidence="6" key="1">
    <citation type="submission" date="2021-04" db="EMBL/GenBank/DDBJ databases">
        <title>Genome based classification of Actinospica acidithermotolerans sp. nov., an actinobacterium isolated from an Indonesian hot spring.</title>
        <authorList>
            <person name="Kusuma A.B."/>
            <person name="Putra K.E."/>
            <person name="Nafisah S."/>
            <person name="Loh J."/>
            <person name="Nouioui I."/>
            <person name="Goodfellow M."/>
        </authorList>
    </citation>
    <scope>NUCLEOTIDE SEQUENCE</scope>
    <source>
        <strain evidence="6">CSCA 57</strain>
    </source>
</reference>
<comment type="caution">
    <text evidence="6">The sequence shown here is derived from an EMBL/GenBank/DDBJ whole genome shotgun (WGS) entry which is preliminary data.</text>
</comment>
<evidence type="ECO:0000256" key="3">
    <source>
        <dbReference type="ARBA" id="ARBA00022840"/>
    </source>
</evidence>
<dbReference type="PANTHER" id="PTHR34698:SF2">
    <property type="entry name" value="5-OXOPROLINASE SUBUNIT B"/>
    <property type="match status" value="1"/>
</dbReference>